<dbReference type="GeneID" id="85351864"/>
<keyword evidence="2" id="KW-1185">Reference proteome</keyword>
<comment type="caution">
    <text evidence="1">The sequence shown here is derived from an EMBL/GenBank/DDBJ whole genome shotgun (WGS) entry which is preliminary data.</text>
</comment>
<organism evidence="1 2">
    <name type="scientific">Armillaria tabescens</name>
    <name type="common">Ringless honey mushroom</name>
    <name type="synonym">Agaricus tabescens</name>
    <dbReference type="NCBI Taxonomy" id="1929756"/>
    <lineage>
        <taxon>Eukaryota</taxon>
        <taxon>Fungi</taxon>
        <taxon>Dikarya</taxon>
        <taxon>Basidiomycota</taxon>
        <taxon>Agaricomycotina</taxon>
        <taxon>Agaricomycetes</taxon>
        <taxon>Agaricomycetidae</taxon>
        <taxon>Agaricales</taxon>
        <taxon>Marasmiineae</taxon>
        <taxon>Physalacriaceae</taxon>
        <taxon>Desarmillaria</taxon>
    </lineage>
</organism>
<sequence>MYVFNSDDAAAWLRKPGVPSLINQAAGEDTDVSLQLNNVVVPFAPTTIDVKNTETWQGIENSSGLNSGTIRSVKFLKSAEFHHEGQREAHLIIGFDSRSQANKVIQHGIIIEGKELQANKELPDASRCINCSDLPRNHDTKNCPNTTKCGRCAGGHATKECTVTDRKKFHCVNCKTSGHGAVDRNSCPSFIRATDTIRSRYPEAKYKYFVTEDPMTW</sequence>
<evidence type="ECO:0000313" key="1">
    <source>
        <dbReference type="EMBL" id="KAK0433487.1"/>
    </source>
</evidence>
<proteinExistence type="predicted"/>
<accession>A0AA39MGI7</accession>
<reference evidence="1" key="1">
    <citation type="submission" date="2023-06" db="EMBL/GenBank/DDBJ databases">
        <authorList>
            <consortium name="Lawrence Berkeley National Laboratory"/>
            <person name="Ahrendt S."/>
            <person name="Sahu N."/>
            <person name="Indic B."/>
            <person name="Wong-Bajracharya J."/>
            <person name="Merenyi Z."/>
            <person name="Ke H.-M."/>
            <person name="Monk M."/>
            <person name="Kocsube S."/>
            <person name="Drula E."/>
            <person name="Lipzen A."/>
            <person name="Balint B."/>
            <person name="Henrissat B."/>
            <person name="Andreopoulos B."/>
            <person name="Martin F.M."/>
            <person name="Harder C.B."/>
            <person name="Rigling D."/>
            <person name="Ford K.L."/>
            <person name="Foster G.D."/>
            <person name="Pangilinan J."/>
            <person name="Papanicolaou A."/>
            <person name="Barry K."/>
            <person name="LaButti K."/>
            <person name="Viragh M."/>
            <person name="Koriabine M."/>
            <person name="Yan M."/>
            <person name="Riley R."/>
            <person name="Champramary S."/>
            <person name="Plett K.L."/>
            <person name="Tsai I.J."/>
            <person name="Slot J."/>
            <person name="Sipos G."/>
            <person name="Plett J."/>
            <person name="Nagy L.G."/>
            <person name="Grigoriev I.V."/>
        </authorList>
    </citation>
    <scope>NUCLEOTIDE SEQUENCE</scope>
    <source>
        <strain evidence="1">CCBAS 213</strain>
    </source>
</reference>
<evidence type="ECO:0000313" key="2">
    <source>
        <dbReference type="Proteomes" id="UP001175211"/>
    </source>
</evidence>
<feature type="non-terminal residue" evidence="1">
    <location>
        <position position="217"/>
    </location>
</feature>
<dbReference type="EMBL" id="JAUEPS010000223">
    <property type="protein sequence ID" value="KAK0433487.1"/>
    <property type="molecule type" value="Genomic_DNA"/>
</dbReference>
<protein>
    <submittedName>
        <fullName evidence="1">Uncharacterized protein</fullName>
    </submittedName>
</protein>
<dbReference type="Proteomes" id="UP001175211">
    <property type="component" value="Unassembled WGS sequence"/>
</dbReference>
<name>A0AA39MGI7_ARMTA</name>
<gene>
    <name evidence="1" type="ORF">EV420DRAFT_1283256</name>
</gene>
<dbReference type="AlphaFoldDB" id="A0AA39MGI7"/>
<dbReference type="RefSeq" id="XP_060321532.1">
    <property type="nucleotide sequence ID" value="XM_060468316.1"/>
</dbReference>